<evidence type="ECO:0008006" key="3">
    <source>
        <dbReference type="Google" id="ProtNLM"/>
    </source>
</evidence>
<dbReference type="Proteomes" id="UP000743899">
    <property type="component" value="Unassembled WGS sequence"/>
</dbReference>
<evidence type="ECO:0000313" key="1">
    <source>
        <dbReference type="EMBL" id="NCU16421.1"/>
    </source>
</evidence>
<proteinExistence type="predicted"/>
<dbReference type="Pfam" id="PF14179">
    <property type="entry name" value="YppG"/>
    <property type="match status" value="1"/>
</dbReference>
<name>A0ABW9ZZB5_9BACI</name>
<gene>
    <name evidence="1" type="ORF">GW534_01340</name>
</gene>
<comment type="caution">
    <text evidence="1">The sequence shown here is derived from an EMBL/GenBank/DDBJ whole genome shotgun (WGS) entry which is preliminary data.</text>
</comment>
<accession>A0ABW9ZZB5</accession>
<evidence type="ECO:0000313" key="2">
    <source>
        <dbReference type="Proteomes" id="UP000743899"/>
    </source>
</evidence>
<reference evidence="1 2" key="1">
    <citation type="submission" date="2020-01" db="EMBL/GenBank/DDBJ databases">
        <title>A novel Bacillus sp. from Pasinler.</title>
        <authorList>
            <person name="Adiguzel A."/>
            <person name="Ay H."/>
            <person name="Baltaci M.O."/>
        </authorList>
    </citation>
    <scope>NUCLEOTIDE SEQUENCE [LARGE SCALE GENOMIC DNA]</scope>
    <source>
        <strain evidence="1 2">P1</strain>
    </source>
</reference>
<dbReference type="RefSeq" id="WP_161919255.1">
    <property type="nucleotide sequence ID" value="NZ_JAACYS010000003.1"/>
</dbReference>
<organism evidence="1 2">
    <name type="scientific">Pallidibacillus pasinlerensis</name>
    <dbReference type="NCBI Taxonomy" id="2703818"/>
    <lineage>
        <taxon>Bacteria</taxon>
        <taxon>Bacillati</taxon>
        <taxon>Bacillota</taxon>
        <taxon>Bacilli</taxon>
        <taxon>Bacillales</taxon>
        <taxon>Bacillaceae</taxon>
        <taxon>Pallidibacillus</taxon>
    </lineage>
</organism>
<keyword evidence="2" id="KW-1185">Reference proteome</keyword>
<dbReference type="InterPro" id="IPR025555">
    <property type="entry name" value="YppG"/>
</dbReference>
<dbReference type="EMBL" id="JAACYS010000003">
    <property type="protein sequence ID" value="NCU16421.1"/>
    <property type="molecule type" value="Genomic_DNA"/>
</dbReference>
<sequence>MYMNRNGMSYRYFPRQLPPYLQNQHPFHPVPINTMMPSQVGPMITQGISPMVNLGYHDYLQRPPTEQFPIQVLFDNPLYPVYNFENFDPFAMNKQIQQHLPPLEQQSKVETNGIMKYFKTQDGTVDLNKMFTTAGQLMGTLNQLQAFIKGFKFMFKS</sequence>
<protein>
    <recommendedName>
        <fullName evidence="3">YppG-like protein</fullName>
    </recommendedName>
</protein>